<organism evidence="2 3">
    <name type="scientific">Campylobacter avium LMG 24591</name>
    <dbReference type="NCBI Taxonomy" id="522484"/>
    <lineage>
        <taxon>Bacteria</taxon>
        <taxon>Pseudomonadati</taxon>
        <taxon>Campylobacterota</taxon>
        <taxon>Epsilonproteobacteria</taxon>
        <taxon>Campylobacterales</taxon>
        <taxon>Campylobacteraceae</taxon>
        <taxon>Campylobacter</taxon>
    </lineage>
</organism>
<name>A0A222MY69_9BACT</name>
<feature type="compositionally biased region" description="Polar residues" evidence="1">
    <location>
        <begin position="261"/>
        <end position="274"/>
    </location>
</feature>
<keyword evidence="3" id="KW-1185">Reference proteome</keyword>
<evidence type="ECO:0000256" key="1">
    <source>
        <dbReference type="SAM" id="MobiDB-lite"/>
    </source>
</evidence>
<dbReference type="EMBL" id="CP022347">
    <property type="protein sequence ID" value="ASQ30933.1"/>
    <property type="molecule type" value="Genomic_DNA"/>
</dbReference>
<proteinExistence type="predicted"/>
<accession>A0A222MY69</accession>
<reference evidence="2 3" key="1">
    <citation type="submission" date="2017-07" db="EMBL/GenBank/DDBJ databases">
        <title>Analysis of two Campylobacter avium genomes and identification of a novel hippuricase gene.</title>
        <authorList>
            <person name="Miller W.G."/>
            <person name="Chapman M.H."/>
            <person name="Yee E."/>
            <person name="Revez J."/>
            <person name="Bono J.L."/>
            <person name="Rossi M."/>
        </authorList>
    </citation>
    <scope>NUCLEOTIDE SEQUENCE [LARGE SCALE GENOMIC DNA]</scope>
    <source>
        <strain evidence="2 3">LMG 24591</strain>
    </source>
</reference>
<feature type="region of interest" description="Disordered" evidence="1">
    <location>
        <begin position="260"/>
        <end position="293"/>
    </location>
</feature>
<evidence type="ECO:0000313" key="2">
    <source>
        <dbReference type="EMBL" id="ASQ30933.1"/>
    </source>
</evidence>
<dbReference type="AlphaFoldDB" id="A0A222MY69"/>
<gene>
    <name evidence="2" type="ORF">CAV_1309</name>
</gene>
<dbReference type="OrthoDB" id="5363613at2"/>
<dbReference type="RefSeq" id="WP_094325729.1">
    <property type="nucleotide sequence ID" value="NZ_CP022347.1"/>
</dbReference>
<dbReference type="NCBIfam" id="NF046095">
    <property type="entry name" value="flg_dep_Cj0814"/>
    <property type="match status" value="1"/>
</dbReference>
<dbReference type="Proteomes" id="UP000201169">
    <property type="component" value="Chromosome"/>
</dbReference>
<sequence length="341" mass="39093">MISFVSNTSNLYNANLDSKSVKSSSLNTNSASNFLKDKSEAVSEILGYGVDNEGFFTSDFNEAAGLPKDYKIYAKDIEDLLSSIKFGSSAKDVFFTEINLEKSLNNAYKVFSQLSDTTNFFRYDINSFKIDKIYKDEAEFMSQNNELFKVNAKFDFKEGESKGKALMSFVNSMNGNYGLFEGQTTIIAKMGGLDRSMSINEIKDLNDFLEKHPITQGFNDEITRKILLLPMQMQDIEDFKKEWLELKALNDELLKSKNENLQETNLNQKDLNLQENSNSKEKPKEKPFAPIQAESKSQTFTYDDIRKNFFLSFLENERKKGNDMLELLQSLFKVDKVDLRT</sequence>
<protein>
    <submittedName>
        <fullName evidence="2">Uncharacterized protein</fullName>
    </submittedName>
</protein>
<dbReference type="InterPro" id="IPR058078">
    <property type="entry name" value="Cj0814-like"/>
</dbReference>
<evidence type="ECO:0000313" key="3">
    <source>
        <dbReference type="Proteomes" id="UP000201169"/>
    </source>
</evidence>
<feature type="compositionally biased region" description="Basic and acidic residues" evidence="1">
    <location>
        <begin position="278"/>
        <end position="287"/>
    </location>
</feature>
<dbReference type="KEGG" id="cavi:CAV_1309"/>